<feature type="region of interest" description="Disordered" evidence="1">
    <location>
        <begin position="41"/>
        <end position="72"/>
    </location>
</feature>
<evidence type="ECO:0000256" key="1">
    <source>
        <dbReference type="SAM" id="MobiDB-lite"/>
    </source>
</evidence>
<sequence length="72" mass="7702">MQKELEAGLRSRWGVPIGLIDREHAVRRQGVLDAIAVQAKDSGGEHIATGQPGRVRPRGSRHAGLDDVAGQP</sequence>
<keyword evidence="3" id="KW-1185">Reference proteome</keyword>
<dbReference type="EMBL" id="JAXAVV010000031">
    <property type="protein sequence ID" value="MDX8055668.1"/>
    <property type="molecule type" value="Genomic_DNA"/>
</dbReference>
<protein>
    <submittedName>
        <fullName evidence="2">Uncharacterized protein</fullName>
    </submittedName>
</protein>
<dbReference type="Proteomes" id="UP001271792">
    <property type="component" value="Unassembled WGS sequence"/>
</dbReference>
<organism evidence="2 3">
    <name type="scientific">Lentzea kristufekii</name>
    <dbReference type="NCBI Taxonomy" id="3095430"/>
    <lineage>
        <taxon>Bacteria</taxon>
        <taxon>Bacillati</taxon>
        <taxon>Actinomycetota</taxon>
        <taxon>Actinomycetes</taxon>
        <taxon>Pseudonocardiales</taxon>
        <taxon>Pseudonocardiaceae</taxon>
        <taxon>Lentzea</taxon>
    </lineage>
</organism>
<name>A0ABU4U510_9PSEU</name>
<comment type="caution">
    <text evidence="2">The sequence shown here is derived from an EMBL/GenBank/DDBJ whole genome shotgun (WGS) entry which is preliminary data.</text>
</comment>
<accession>A0ABU4U510</accession>
<evidence type="ECO:0000313" key="2">
    <source>
        <dbReference type="EMBL" id="MDX8055668.1"/>
    </source>
</evidence>
<gene>
    <name evidence="2" type="ORF">SK571_40365</name>
</gene>
<reference evidence="2 3" key="1">
    <citation type="submission" date="2023-11" db="EMBL/GenBank/DDBJ databases">
        <title>Lentzea sokolovensis, sp. nov., Lentzea kristufkii, sp. nov., and Lentzea miocenensis, sp. nov., rare actinobacteria from Sokolov Coal Basin, Miocene lacustrine sediment, Czech Republic.</title>
        <authorList>
            <person name="Lara A."/>
            <person name="Kotroba L."/>
            <person name="Nouioui I."/>
            <person name="Neumann-Schaal M."/>
            <person name="Mast Y."/>
            <person name="Chronakova A."/>
        </authorList>
    </citation>
    <scope>NUCLEOTIDE SEQUENCE [LARGE SCALE GENOMIC DNA]</scope>
    <source>
        <strain evidence="2 3">BCCO 10_0798</strain>
    </source>
</reference>
<dbReference type="RefSeq" id="WP_319989392.1">
    <property type="nucleotide sequence ID" value="NZ_JAXAVV010000031.1"/>
</dbReference>
<proteinExistence type="predicted"/>
<evidence type="ECO:0000313" key="3">
    <source>
        <dbReference type="Proteomes" id="UP001271792"/>
    </source>
</evidence>